<evidence type="ECO:0000256" key="6">
    <source>
        <dbReference type="ARBA" id="ARBA00023163"/>
    </source>
</evidence>
<dbReference type="InterPro" id="IPR016820">
    <property type="entry name" value="Mediator_Med6_met/pln"/>
</dbReference>
<evidence type="ECO:0000256" key="1">
    <source>
        <dbReference type="ARBA" id="ARBA00004123"/>
    </source>
</evidence>
<evidence type="ECO:0000256" key="4">
    <source>
        <dbReference type="ARBA" id="ARBA00023015"/>
    </source>
</evidence>
<dbReference type="PIRSF" id="PIRSF023869">
    <property type="entry name" value="Mediator_MED6_meta/pln"/>
    <property type="match status" value="1"/>
</dbReference>
<dbReference type="EMBL" id="CAJPVJ010018752">
    <property type="protein sequence ID" value="CAG2177062.1"/>
    <property type="molecule type" value="Genomic_DNA"/>
</dbReference>
<comment type="similarity">
    <text evidence="2">Belongs to the Mediator complex subunit 6 family.</text>
</comment>
<dbReference type="GO" id="GO:0006357">
    <property type="term" value="P:regulation of transcription by RNA polymerase II"/>
    <property type="evidence" value="ECO:0007669"/>
    <property type="project" value="InterPro"/>
</dbReference>
<evidence type="ECO:0000256" key="5">
    <source>
        <dbReference type="ARBA" id="ARBA00023159"/>
    </source>
</evidence>
<name>A0A7R9MGP7_9ACAR</name>
<dbReference type="Proteomes" id="UP000728032">
    <property type="component" value="Unassembled WGS sequence"/>
</dbReference>
<comment type="subcellular location">
    <subcellularLocation>
        <location evidence="1">Nucleus</location>
    </subcellularLocation>
</comment>
<feature type="region of interest" description="Disordered" evidence="9">
    <location>
        <begin position="217"/>
        <end position="289"/>
    </location>
</feature>
<evidence type="ECO:0000313" key="10">
    <source>
        <dbReference type="EMBL" id="CAD7659924.1"/>
    </source>
</evidence>
<organism evidence="10">
    <name type="scientific">Oppiella nova</name>
    <dbReference type="NCBI Taxonomy" id="334625"/>
    <lineage>
        <taxon>Eukaryota</taxon>
        <taxon>Metazoa</taxon>
        <taxon>Ecdysozoa</taxon>
        <taxon>Arthropoda</taxon>
        <taxon>Chelicerata</taxon>
        <taxon>Arachnida</taxon>
        <taxon>Acari</taxon>
        <taxon>Acariformes</taxon>
        <taxon>Sarcoptiformes</taxon>
        <taxon>Oribatida</taxon>
        <taxon>Brachypylina</taxon>
        <taxon>Oppioidea</taxon>
        <taxon>Oppiidae</taxon>
        <taxon>Oppiella</taxon>
    </lineage>
</organism>
<keyword evidence="6" id="KW-0804">Transcription</keyword>
<dbReference type="EMBL" id="OC933577">
    <property type="protein sequence ID" value="CAD7659924.1"/>
    <property type="molecule type" value="Genomic_DNA"/>
</dbReference>
<dbReference type="PANTHER" id="PTHR13104">
    <property type="entry name" value="MED-6-RELATED"/>
    <property type="match status" value="1"/>
</dbReference>
<keyword evidence="4" id="KW-0805">Transcription regulation</keyword>
<feature type="compositionally biased region" description="Basic and acidic residues" evidence="9">
    <location>
        <begin position="154"/>
        <end position="174"/>
    </location>
</feature>
<dbReference type="Gene3D" id="3.10.450.580">
    <property type="entry name" value="Mediator complex, subunit Med6"/>
    <property type="match status" value="1"/>
</dbReference>
<dbReference type="GO" id="GO:0003712">
    <property type="term" value="F:transcription coregulator activity"/>
    <property type="evidence" value="ECO:0007669"/>
    <property type="project" value="InterPro"/>
</dbReference>
<dbReference type="OrthoDB" id="344220at2759"/>
<feature type="compositionally biased region" description="Basic and acidic residues" evidence="9">
    <location>
        <begin position="244"/>
        <end position="256"/>
    </location>
</feature>
<dbReference type="InterPro" id="IPR038566">
    <property type="entry name" value="Mediator_Med6_sf"/>
</dbReference>
<dbReference type="AlphaFoldDB" id="A0A7R9MGP7"/>
<accession>A0A7R9MGP7</accession>
<dbReference type="GO" id="GO:0016592">
    <property type="term" value="C:mediator complex"/>
    <property type="evidence" value="ECO:0007669"/>
    <property type="project" value="InterPro"/>
</dbReference>
<sequence>MMNDLKDQNSLHLSWCDSQWLPVLNQHNVLEYFSERSNPFYDRTCNNEILKMQRLAIEQLSKFQGIEYILLHCQEPILYVIRKQDRQTPTQATPIADYYIIAGVVYQAPDLHSLINSRILSTVHHLSSAFDESYSYSRYHPSKGYWFEFSKDGDKDGNKEKSDKTSKEKNKEEMNSSTKFQRKRVDILLSELTKNSTKFQRKRVDILLSELTKKFPPKLIQQTPQQPPTGDKASANSSQNSTEAETKVEVKVEKAESIAAPSQTAPAPNARRMADTPGAGPPEKKQRLN</sequence>
<reference evidence="10" key="1">
    <citation type="submission" date="2020-11" db="EMBL/GenBank/DDBJ databases">
        <authorList>
            <person name="Tran Van P."/>
        </authorList>
    </citation>
    <scope>NUCLEOTIDE SEQUENCE</scope>
</reference>
<evidence type="ECO:0000256" key="3">
    <source>
        <dbReference type="ARBA" id="ARBA00020634"/>
    </source>
</evidence>
<protein>
    <recommendedName>
        <fullName evidence="3">Mediator of RNA polymerase II transcription subunit 6</fullName>
    </recommendedName>
    <alternativeName>
        <fullName evidence="8">Mediator complex subunit 6</fullName>
    </alternativeName>
</protein>
<keyword evidence="11" id="KW-1185">Reference proteome</keyword>
<feature type="region of interest" description="Disordered" evidence="9">
    <location>
        <begin position="154"/>
        <end position="179"/>
    </location>
</feature>
<evidence type="ECO:0000313" key="11">
    <source>
        <dbReference type="Proteomes" id="UP000728032"/>
    </source>
</evidence>
<evidence type="ECO:0000256" key="7">
    <source>
        <dbReference type="ARBA" id="ARBA00023242"/>
    </source>
</evidence>
<proteinExistence type="inferred from homology"/>
<dbReference type="InterPro" id="IPR007018">
    <property type="entry name" value="Mediator_Med6"/>
</dbReference>
<gene>
    <name evidence="10" type="ORF">ONB1V03_LOCUS16495</name>
</gene>
<evidence type="ECO:0000256" key="8">
    <source>
        <dbReference type="ARBA" id="ARBA00031259"/>
    </source>
</evidence>
<dbReference type="Pfam" id="PF04934">
    <property type="entry name" value="Med6"/>
    <property type="match status" value="1"/>
</dbReference>
<keyword evidence="7" id="KW-0539">Nucleus</keyword>
<evidence type="ECO:0000256" key="9">
    <source>
        <dbReference type="SAM" id="MobiDB-lite"/>
    </source>
</evidence>
<keyword evidence="5" id="KW-0010">Activator</keyword>
<evidence type="ECO:0000256" key="2">
    <source>
        <dbReference type="ARBA" id="ARBA00007526"/>
    </source>
</evidence>